<keyword evidence="10" id="KW-1185">Reference proteome</keyword>
<dbReference type="KEGG" id="tdf:H9L22_10720"/>
<dbReference type="InterPro" id="IPR053392">
    <property type="entry name" value="Transposase_IS30-like"/>
</dbReference>
<dbReference type="EMBL" id="CP060789">
    <property type="protein sequence ID" value="QNP57565.1"/>
    <property type="molecule type" value="Genomic_DNA"/>
</dbReference>
<proteinExistence type="inferred from homology"/>
<evidence type="ECO:0000313" key="10">
    <source>
        <dbReference type="Proteomes" id="UP000516117"/>
    </source>
</evidence>
<dbReference type="PANTHER" id="PTHR10948">
    <property type="entry name" value="TRANSPOSASE"/>
    <property type="match status" value="1"/>
</dbReference>
<dbReference type="InterPro" id="IPR036397">
    <property type="entry name" value="RNaseH_sf"/>
</dbReference>
<evidence type="ECO:0000313" key="7">
    <source>
        <dbReference type="EMBL" id="QNP57565.1"/>
    </source>
</evidence>
<dbReference type="InterPro" id="IPR001584">
    <property type="entry name" value="Integrase_cat-core"/>
</dbReference>
<dbReference type="KEGG" id="tdf:H9L22_09775"/>
<dbReference type="Pfam" id="PF00665">
    <property type="entry name" value="rve"/>
    <property type="match status" value="1"/>
</dbReference>
<dbReference type="EMBL" id="CP060789">
    <property type="protein sequence ID" value="QNP57622.1"/>
    <property type="molecule type" value="Genomic_DNA"/>
</dbReference>
<evidence type="ECO:0000259" key="6">
    <source>
        <dbReference type="PROSITE" id="PS50994"/>
    </source>
</evidence>
<dbReference type="PANTHER" id="PTHR10948:SF23">
    <property type="entry name" value="TRANSPOSASE INSI FOR INSERTION SEQUENCE ELEMENT IS30A-RELATED"/>
    <property type="match status" value="1"/>
</dbReference>
<accession>A0A7H0HAK9</accession>
<keyword evidence="3" id="KW-0815">Transposition</keyword>
<sequence>MTQRRPLTAHDRAEISTGLKAGWGIRRIAVHLDRAPSVISREVRRNATKTCGYRVVRADVEAQRRRRRPQTRKIDADPVLRARVLGDLKRSRTPRQIAGRLRLEATDPTVETMVHSTPADGAQVSHEAIYRFIYALPKGELARNSVMLRSKRTSRKPRSKEGRGAPIVAMVSIDDRPADVPERRIPGAWEGDLIIGAHGKSAAATLVERVTRFTVICGLPEGKKAVAVADTVAERMWPFPEVLRTSLTWDQGTEMAEHARLTAAVNLPVYFAHPRSPWERGTNENTNGLIREYLPKGTYITSNQAYLDAIADELNDRPRASLGFYTPREKFEALLAADVASTN</sequence>
<evidence type="ECO:0000256" key="2">
    <source>
        <dbReference type="ARBA" id="ARBA00006363"/>
    </source>
</evidence>
<name>A0A7H0HAK9_9ACTN</name>
<dbReference type="InterPro" id="IPR001598">
    <property type="entry name" value="Transposase_IS30_CS"/>
</dbReference>
<evidence type="ECO:0000256" key="4">
    <source>
        <dbReference type="ARBA" id="ARBA00023125"/>
    </source>
</evidence>
<dbReference type="GO" id="GO:0005829">
    <property type="term" value="C:cytosol"/>
    <property type="evidence" value="ECO:0007669"/>
    <property type="project" value="TreeGrafter"/>
</dbReference>
<reference evidence="8 10" key="1">
    <citation type="submission" date="2020-08" db="EMBL/GenBank/DDBJ databases">
        <title>Genome sequence of Tessaracoccus defluvii JCM 17540T.</title>
        <authorList>
            <person name="Hyun D.-W."/>
            <person name="Bae J.-W."/>
        </authorList>
    </citation>
    <scope>NUCLEOTIDE SEQUENCE [LARGE SCALE GENOMIC DNA]</scope>
    <source>
        <strain evidence="8 10">JCM 17540</strain>
    </source>
</reference>
<dbReference type="EMBL" id="CP060789">
    <property type="protein sequence ID" value="QNP57575.1"/>
    <property type="molecule type" value="Genomic_DNA"/>
</dbReference>
<dbReference type="InterPro" id="IPR051917">
    <property type="entry name" value="Transposase-Integrase"/>
</dbReference>
<dbReference type="GO" id="GO:0004803">
    <property type="term" value="F:transposase activity"/>
    <property type="evidence" value="ECO:0007669"/>
    <property type="project" value="InterPro"/>
</dbReference>
<organism evidence="8 10">
    <name type="scientific">Tessaracoccus defluvii</name>
    <dbReference type="NCBI Taxonomy" id="1285901"/>
    <lineage>
        <taxon>Bacteria</taxon>
        <taxon>Bacillati</taxon>
        <taxon>Actinomycetota</taxon>
        <taxon>Actinomycetes</taxon>
        <taxon>Propionibacteriales</taxon>
        <taxon>Propionibacteriaceae</taxon>
        <taxon>Tessaracoccus</taxon>
    </lineage>
</organism>
<dbReference type="PROSITE" id="PS50994">
    <property type="entry name" value="INTEGRASE"/>
    <property type="match status" value="1"/>
</dbReference>
<keyword evidence="4" id="KW-0238">DNA-binding</keyword>
<dbReference type="KEGG" id="tdf:H9L22_13900"/>
<dbReference type="Gene3D" id="3.30.420.10">
    <property type="entry name" value="Ribonuclease H-like superfamily/Ribonuclease H"/>
    <property type="match status" value="1"/>
</dbReference>
<dbReference type="SUPFAM" id="SSF53098">
    <property type="entry name" value="Ribonuclease H-like"/>
    <property type="match status" value="1"/>
</dbReference>
<evidence type="ECO:0000256" key="1">
    <source>
        <dbReference type="ARBA" id="ARBA00002190"/>
    </source>
</evidence>
<protein>
    <submittedName>
        <fullName evidence="8">IS30 family transposase</fullName>
    </submittedName>
</protein>
<dbReference type="InterPro" id="IPR025246">
    <property type="entry name" value="IS30-like_HTH"/>
</dbReference>
<gene>
    <name evidence="7" type="ORF">H9L22_09775</name>
    <name evidence="8" type="ORF">H9L22_10720</name>
    <name evidence="9" type="ORF">H9L22_13900</name>
</gene>
<comment type="function">
    <text evidence="1">Required for the transposition of the insertion element.</text>
</comment>
<dbReference type="Pfam" id="PF13936">
    <property type="entry name" value="HTH_38"/>
    <property type="match status" value="1"/>
</dbReference>
<keyword evidence="5" id="KW-0233">DNA recombination</keyword>
<dbReference type="GO" id="GO:0015074">
    <property type="term" value="P:DNA integration"/>
    <property type="evidence" value="ECO:0007669"/>
    <property type="project" value="InterPro"/>
</dbReference>
<dbReference type="AlphaFoldDB" id="A0A7H0HAK9"/>
<evidence type="ECO:0000256" key="5">
    <source>
        <dbReference type="ARBA" id="ARBA00023172"/>
    </source>
</evidence>
<feature type="domain" description="Integrase catalytic" evidence="6">
    <location>
        <begin position="177"/>
        <end position="335"/>
    </location>
</feature>
<dbReference type="PROSITE" id="PS01043">
    <property type="entry name" value="TRANSPOSASE_IS30"/>
    <property type="match status" value="1"/>
</dbReference>
<dbReference type="Proteomes" id="UP000516117">
    <property type="component" value="Chromosome"/>
</dbReference>
<dbReference type="NCBIfam" id="NF033563">
    <property type="entry name" value="transpos_IS30"/>
    <property type="match status" value="1"/>
</dbReference>
<evidence type="ECO:0000313" key="9">
    <source>
        <dbReference type="EMBL" id="QNP57622.1"/>
    </source>
</evidence>
<dbReference type="GO" id="GO:0006313">
    <property type="term" value="P:DNA transposition"/>
    <property type="evidence" value="ECO:0007669"/>
    <property type="project" value="InterPro"/>
</dbReference>
<evidence type="ECO:0000313" key="8">
    <source>
        <dbReference type="EMBL" id="QNP57575.1"/>
    </source>
</evidence>
<comment type="similarity">
    <text evidence="2">Belongs to the transposase IS30 family.</text>
</comment>
<evidence type="ECO:0000256" key="3">
    <source>
        <dbReference type="ARBA" id="ARBA00022578"/>
    </source>
</evidence>
<dbReference type="GO" id="GO:0003677">
    <property type="term" value="F:DNA binding"/>
    <property type="evidence" value="ECO:0007669"/>
    <property type="project" value="UniProtKB-KW"/>
</dbReference>
<dbReference type="InterPro" id="IPR012337">
    <property type="entry name" value="RNaseH-like_sf"/>
</dbReference>